<organism evidence="1 2">
    <name type="scientific">Trichinella nativa</name>
    <dbReference type="NCBI Taxonomy" id="6335"/>
    <lineage>
        <taxon>Eukaryota</taxon>
        <taxon>Metazoa</taxon>
        <taxon>Ecdysozoa</taxon>
        <taxon>Nematoda</taxon>
        <taxon>Enoplea</taxon>
        <taxon>Dorylaimia</taxon>
        <taxon>Trichinellida</taxon>
        <taxon>Trichinellidae</taxon>
        <taxon>Trichinella</taxon>
    </lineage>
</organism>
<dbReference type="EMBL" id="JYDW01000001">
    <property type="protein sequence ID" value="KRZ63320.1"/>
    <property type="molecule type" value="Genomic_DNA"/>
</dbReference>
<evidence type="ECO:0000313" key="2">
    <source>
        <dbReference type="Proteomes" id="UP000054721"/>
    </source>
</evidence>
<dbReference type="Proteomes" id="UP000054721">
    <property type="component" value="Unassembled WGS sequence"/>
</dbReference>
<dbReference type="OrthoDB" id="10379989at2759"/>
<protein>
    <submittedName>
        <fullName evidence="1">Uncharacterized protein</fullName>
    </submittedName>
</protein>
<accession>A0A0V1LUW9</accession>
<reference evidence="1 2" key="1">
    <citation type="submission" date="2015-05" db="EMBL/GenBank/DDBJ databases">
        <title>Evolution of Trichinella species and genotypes.</title>
        <authorList>
            <person name="Korhonen P.K."/>
            <person name="Edoardo P."/>
            <person name="Giuseppe L.R."/>
            <person name="Gasser R.B."/>
        </authorList>
    </citation>
    <scope>NUCLEOTIDE SEQUENCE [LARGE SCALE GENOMIC DNA]</scope>
    <source>
        <strain evidence="1">ISS10</strain>
    </source>
</reference>
<keyword evidence="2" id="KW-1185">Reference proteome</keyword>
<name>A0A0V1LUW9_9BILA</name>
<comment type="caution">
    <text evidence="1">The sequence shown here is derived from an EMBL/GenBank/DDBJ whole genome shotgun (WGS) entry which is preliminary data.</text>
</comment>
<dbReference type="AlphaFoldDB" id="A0A0V1LUW9"/>
<gene>
    <name evidence="1" type="ORF">T02_6289</name>
</gene>
<proteinExistence type="predicted"/>
<evidence type="ECO:0000313" key="1">
    <source>
        <dbReference type="EMBL" id="KRZ63320.1"/>
    </source>
</evidence>
<sequence>MQICESEENFTQRISPFFDVELELTSCLANNSMNENCFGKVTVKCARKPSALAASQTVNIPVVKASTMREEVTIETQNTITKILFEWDNQHASGVFHKLVKVEGAQTVGIITTYDTTLVKKSCKVQAKYADVNDSCKVVSSPVKCEVQFQKINMQMLLKKARSFLKWLFEPHGASNRPSALTNHIRSNLHHYNFFIALLVSELVLAEIYRSLFLHTKKIHIQQEVLSGKNKHSNQMKLTDPYILISLCIKIVLLKYTQLS</sequence>